<feature type="compositionally biased region" description="Basic and acidic residues" evidence="1">
    <location>
        <begin position="111"/>
        <end position="131"/>
    </location>
</feature>
<evidence type="ECO:0000313" key="4">
    <source>
        <dbReference type="Proteomes" id="UP000812440"/>
    </source>
</evidence>
<feature type="region of interest" description="Disordered" evidence="1">
    <location>
        <begin position="111"/>
        <end position="176"/>
    </location>
</feature>
<reference evidence="3" key="1">
    <citation type="thesis" date="2020" institute="ProQuest LLC" country="789 East Eisenhower Parkway, Ann Arbor, MI, USA">
        <title>Comparative Genomics and Chromosome Evolution.</title>
        <authorList>
            <person name="Mudd A.B."/>
        </authorList>
    </citation>
    <scope>NUCLEOTIDE SEQUENCE</scope>
    <source>
        <strain evidence="3">Female2</strain>
        <tissue evidence="3">Blood</tissue>
    </source>
</reference>
<gene>
    <name evidence="3" type="ORF">GDO86_020106</name>
</gene>
<dbReference type="Gene3D" id="1.10.533.10">
    <property type="entry name" value="Death Domain, Fas"/>
    <property type="match status" value="1"/>
</dbReference>
<accession>A0A8T2IH15</accession>
<feature type="non-terminal residue" evidence="3">
    <location>
        <position position="176"/>
    </location>
</feature>
<evidence type="ECO:0000256" key="1">
    <source>
        <dbReference type="SAM" id="MobiDB-lite"/>
    </source>
</evidence>
<dbReference type="InterPro" id="IPR011029">
    <property type="entry name" value="DEATH-like_dom_sf"/>
</dbReference>
<dbReference type="Proteomes" id="UP000812440">
    <property type="component" value="Unassembled WGS sequence"/>
</dbReference>
<sequence>MEGFKRCKSPPYILDIPSKVMKEFCVCMDCLSEWEWMRFASSVISDQTVLRQIRLLERTGVSVTWELMWTWGQKMATLQELLELLQQLELYRAAGILKQWTPLSVTVNGVRDRREHSPVKELDSKETDNLPHQESPVSLPSEPPVFPKQNPNSPPLERLQSLSIHPEKSQIYPTHK</sequence>
<dbReference type="SUPFAM" id="SSF47986">
    <property type="entry name" value="DEATH domain"/>
    <property type="match status" value="1"/>
</dbReference>
<dbReference type="Pfam" id="PF00531">
    <property type="entry name" value="Death"/>
    <property type="match status" value="1"/>
</dbReference>
<feature type="domain" description="Death" evidence="2">
    <location>
        <begin position="22"/>
        <end position="100"/>
    </location>
</feature>
<dbReference type="InterPro" id="IPR000488">
    <property type="entry name" value="Death_dom"/>
</dbReference>
<name>A0A8T2IH15_9PIPI</name>
<comment type="caution">
    <text evidence="3">The sequence shown here is derived from an EMBL/GenBank/DDBJ whole genome shotgun (WGS) entry which is preliminary data.</text>
</comment>
<dbReference type="OrthoDB" id="9909384at2759"/>
<protein>
    <recommendedName>
        <fullName evidence="2">Death domain-containing protein</fullName>
    </recommendedName>
</protein>
<dbReference type="FunFam" id="1.10.533.10:FF:000030">
    <property type="entry name" value="Interleukin-1 receptor-associated kinase-like 2"/>
    <property type="match status" value="1"/>
</dbReference>
<dbReference type="AlphaFoldDB" id="A0A8T2IH15"/>
<organism evidence="3 4">
    <name type="scientific">Hymenochirus boettgeri</name>
    <name type="common">Congo dwarf clawed frog</name>
    <dbReference type="NCBI Taxonomy" id="247094"/>
    <lineage>
        <taxon>Eukaryota</taxon>
        <taxon>Metazoa</taxon>
        <taxon>Chordata</taxon>
        <taxon>Craniata</taxon>
        <taxon>Vertebrata</taxon>
        <taxon>Euteleostomi</taxon>
        <taxon>Amphibia</taxon>
        <taxon>Batrachia</taxon>
        <taxon>Anura</taxon>
        <taxon>Pipoidea</taxon>
        <taxon>Pipidae</taxon>
        <taxon>Pipinae</taxon>
        <taxon>Hymenochirus</taxon>
    </lineage>
</organism>
<dbReference type="EMBL" id="JAACNH010006795">
    <property type="protein sequence ID" value="KAG8429476.1"/>
    <property type="molecule type" value="Genomic_DNA"/>
</dbReference>
<evidence type="ECO:0000259" key="2">
    <source>
        <dbReference type="Pfam" id="PF00531"/>
    </source>
</evidence>
<evidence type="ECO:0000313" key="3">
    <source>
        <dbReference type="EMBL" id="KAG8429476.1"/>
    </source>
</evidence>
<dbReference type="GO" id="GO:0007165">
    <property type="term" value="P:signal transduction"/>
    <property type="evidence" value="ECO:0007669"/>
    <property type="project" value="InterPro"/>
</dbReference>
<proteinExistence type="predicted"/>
<keyword evidence="4" id="KW-1185">Reference proteome</keyword>